<proteinExistence type="predicted"/>
<dbReference type="GO" id="GO:0008270">
    <property type="term" value="F:zinc ion binding"/>
    <property type="evidence" value="ECO:0007669"/>
    <property type="project" value="InterPro"/>
</dbReference>
<dbReference type="PANTHER" id="PTHR24559">
    <property type="entry name" value="TRANSPOSON TY3-I GAG-POL POLYPROTEIN"/>
    <property type="match status" value="1"/>
</dbReference>
<dbReference type="SUPFAM" id="SSF50630">
    <property type="entry name" value="Acid proteases"/>
    <property type="match status" value="1"/>
</dbReference>
<reference evidence="3 4" key="1">
    <citation type="journal article" date="2018" name="Cell">
        <title>The Chara Genome: Secondary Complexity and Implications for Plant Terrestrialization.</title>
        <authorList>
            <person name="Nishiyama T."/>
            <person name="Sakayama H."/>
            <person name="Vries J.D."/>
            <person name="Buschmann H."/>
            <person name="Saint-Marcoux D."/>
            <person name="Ullrich K.K."/>
            <person name="Haas F.B."/>
            <person name="Vanderstraeten L."/>
            <person name="Becker D."/>
            <person name="Lang D."/>
            <person name="Vosolsobe S."/>
            <person name="Rombauts S."/>
            <person name="Wilhelmsson P.K.I."/>
            <person name="Janitza P."/>
            <person name="Kern R."/>
            <person name="Heyl A."/>
            <person name="Rumpler F."/>
            <person name="Villalobos L.I.A.C."/>
            <person name="Clay J.M."/>
            <person name="Skokan R."/>
            <person name="Toyoda A."/>
            <person name="Suzuki Y."/>
            <person name="Kagoshima H."/>
            <person name="Schijlen E."/>
            <person name="Tajeshwar N."/>
            <person name="Catarino B."/>
            <person name="Hetherington A.J."/>
            <person name="Saltykova A."/>
            <person name="Bonnot C."/>
            <person name="Breuninger H."/>
            <person name="Symeonidi A."/>
            <person name="Radhakrishnan G.V."/>
            <person name="Van Nieuwerburgh F."/>
            <person name="Deforce D."/>
            <person name="Chang C."/>
            <person name="Karol K.G."/>
            <person name="Hedrich R."/>
            <person name="Ulvskov P."/>
            <person name="Glockner G."/>
            <person name="Delwiche C.F."/>
            <person name="Petrasek J."/>
            <person name="Van de Peer Y."/>
            <person name="Friml J."/>
            <person name="Beilby M."/>
            <person name="Dolan L."/>
            <person name="Kohara Y."/>
            <person name="Sugano S."/>
            <person name="Fujiyama A."/>
            <person name="Delaux P.-M."/>
            <person name="Quint M."/>
            <person name="TheiBen G."/>
            <person name="Hagemann M."/>
            <person name="Harholt J."/>
            <person name="Dunand C."/>
            <person name="Zachgo S."/>
            <person name="Langdale J."/>
            <person name="Maumus F."/>
            <person name="Straeten D.V.D."/>
            <person name="Gould S.B."/>
            <person name="Rensing S.A."/>
        </authorList>
    </citation>
    <scope>NUCLEOTIDE SEQUENCE [LARGE SCALE GENOMIC DNA]</scope>
    <source>
        <strain evidence="3 4">S276</strain>
    </source>
</reference>
<feature type="compositionally biased region" description="Basic and acidic residues" evidence="1">
    <location>
        <begin position="143"/>
        <end position="230"/>
    </location>
</feature>
<accession>A0A388KTT3</accession>
<dbReference type="AlphaFoldDB" id="A0A388KTT3"/>
<gene>
    <name evidence="3" type="ORF">CBR_g16164</name>
</gene>
<comment type="caution">
    <text evidence="3">The sequence shown here is derived from an EMBL/GenBank/DDBJ whole genome shotgun (WGS) entry which is preliminary data.</text>
</comment>
<feature type="region of interest" description="Disordered" evidence="1">
    <location>
        <begin position="379"/>
        <end position="408"/>
    </location>
</feature>
<evidence type="ECO:0000313" key="3">
    <source>
        <dbReference type="EMBL" id="GBG73449.1"/>
    </source>
</evidence>
<dbReference type="InterPro" id="IPR021109">
    <property type="entry name" value="Peptidase_aspartic_dom_sf"/>
</dbReference>
<dbReference type="Gene3D" id="3.30.70.270">
    <property type="match status" value="1"/>
</dbReference>
<dbReference type="SUPFAM" id="SSF57756">
    <property type="entry name" value="Retrovirus zinc finger-like domains"/>
    <property type="match status" value="1"/>
</dbReference>
<sequence length="1036" mass="118944">MTRGKLSKVERCTIFLCKLPRGKQKAVLRETPHDKLEFTALLKLAMKAKANDYKDLLWRGMQREDYSLYKEYGTDRCPDFNDKPWAERRYLMDADKLQRSGDNDVAIEEMKEMMKGMVRKMVDFETKVATTYRDKPGSPYSLRWDRRNTDPWRSVEDQNPRTLADCRARERDEEDRRRRDEKDRRRRDEEDRRRTEEDDRRRQDDDIDRDRRRDGYRGGDSYSRGDKSDQYPHSPRYGGNVEGYRSPGNFNSRVREDSRGRWESDRDPRDGYRSGYERTERGGYTVSPGYPKSPNYPRSPGPSNQDVRRPAIRSAEERPPTPKNSCIYCRGDDHLKRDCPDLKRTIDEGLVVLDDRKYVKWADNLGDVSMFPSMKENVEARRVQPSKGKGVARTQSMRLSLSSDDESPVTPIRVAATKSARASSSRKADTDYVMAEKDGQRIEGEEVILSPRKRGAKKFTMKNTLDDIDTVEPLRRALRQPMQCTILEYLAASRPARDELQMITRKTRVPLSDEVQMATKQEVLSFVAVSSVVVKADRAATVFLDGMEGVPPDKFYILGSGTFQTTLNDEVILHAVIDNGSEAVIIDEDLAVQLGLDLDRSYQFEIETADGRKQKVAGICHKATIEVEGLRVTMPVFAVRDCSSELLLGRTWLSHVHAVTIERPDGSQMLSIKRPDGRRIMMETIEPRDPRNRAILTAEKSVTLAGRSLSFREKKYGSLLTEEEGRIVEIEDLGNRVPAVARERSALDGVSEEKIAREIKKKKRKEPQRLKEKRIAEMDIGDGNLTEQEKERVLEVLKTCDKAIAFSDAERGRINPRYAKRARIYTIPHTPWNDAGWKFAQKEKEEVISFLKEKMASHVVELSDSAYANRWFFLRKPNGKIRWIQDLQKVNAVTIRDVGSMPHADLLAEGAARRSIYSVCHLFLGYNEIPLDPRDRHLTAMHTPLGLMQMMIVPMGWTNGVAVFQRAMVVILKDFTIPDKVEVFLDDFPIKGPVLKDETKVAPGVRRFVEQHLTDIYTVLEQLDEANLTVSGTKSR</sequence>
<dbReference type="Gene3D" id="3.10.10.10">
    <property type="entry name" value="HIV Type 1 Reverse Transcriptase, subunit A, domain 1"/>
    <property type="match status" value="1"/>
</dbReference>
<dbReference type="InterPro" id="IPR043502">
    <property type="entry name" value="DNA/RNA_pol_sf"/>
</dbReference>
<dbReference type="Gene3D" id="4.10.60.10">
    <property type="entry name" value="Zinc finger, CCHC-type"/>
    <property type="match status" value="1"/>
</dbReference>
<dbReference type="Gene3D" id="2.40.70.10">
    <property type="entry name" value="Acid Proteases"/>
    <property type="match status" value="1"/>
</dbReference>
<dbReference type="EMBL" id="BFEA01000183">
    <property type="protein sequence ID" value="GBG73449.1"/>
    <property type="molecule type" value="Genomic_DNA"/>
</dbReference>
<feature type="compositionally biased region" description="Basic and acidic residues" evidence="1">
    <location>
        <begin position="306"/>
        <end position="320"/>
    </location>
</feature>
<dbReference type="Pfam" id="PF13975">
    <property type="entry name" value="gag-asp_proteas"/>
    <property type="match status" value="1"/>
</dbReference>
<evidence type="ECO:0000256" key="1">
    <source>
        <dbReference type="SAM" id="MobiDB-lite"/>
    </source>
</evidence>
<dbReference type="InterPro" id="IPR000477">
    <property type="entry name" value="RT_dom"/>
</dbReference>
<dbReference type="InterPro" id="IPR043128">
    <property type="entry name" value="Rev_trsase/Diguanyl_cyclase"/>
</dbReference>
<feature type="compositionally biased region" description="Basic and acidic residues" evidence="1">
    <location>
        <begin position="253"/>
        <end position="281"/>
    </location>
</feature>
<dbReference type="Pfam" id="PF00078">
    <property type="entry name" value="RVT_1"/>
    <property type="match status" value="1"/>
</dbReference>
<dbReference type="CDD" id="cd00303">
    <property type="entry name" value="retropepsin_like"/>
    <property type="match status" value="1"/>
</dbReference>
<dbReference type="SUPFAM" id="SSF56672">
    <property type="entry name" value="DNA/RNA polymerases"/>
    <property type="match status" value="1"/>
</dbReference>
<feature type="region of interest" description="Disordered" evidence="1">
    <location>
        <begin position="132"/>
        <end position="330"/>
    </location>
</feature>
<evidence type="ECO:0000313" key="4">
    <source>
        <dbReference type="Proteomes" id="UP000265515"/>
    </source>
</evidence>
<dbReference type="InterPro" id="IPR036875">
    <property type="entry name" value="Znf_CCHC_sf"/>
</dbReference>
<name>A0A388KTT3_CHABU</name>
<dbReference type="Gramene" id="GBG73449">
    <property type="protein sequence ID" value="GBG73449"/>
    <property type="gene ID" value="CBR_g16164"/>
</dbReference>
<protein>
    <recommendedName>
        <fullName evidence="2">Reverse transcriptase domain-containing protein</fullName>
    </recommendedName>
</protein>
<dbReference type="InterPro" id="IPR053134">
    <property type="entry name" value="RNA-dir_DNA_polymerase"/>
</dbReference>
<evidence type="ECO:0000259" key="2">
    <source>
        <dbReference type="Pfam" id="PF00078"/>
    </source>
</evidence>
<feature type="domain" description="Reverse transcriptase" evidence="2">
    <location>
        <begin position="875"/>
        <end position="1035"/>
    </location>
</feature>
<dbReference type="GO" id="GO:0003676">
    <property type="term" value="F:nucleic acid binding"/>
    <property type="evidence" value="ECO:0007669"/>
    <property type="project" value="InterPro"/>
</dbReference>
<dbReference type="CDD" id="cd01647">
    <property type="entry name" value="RT_LTR"/>
    <property type="match status" value="1"/>
</dbReference>
<organism evidence="3 4">
    <name type="scientific">Chara braunii</name>
    <name type="common">Braun's stonewort</name>
    <dbReference type="NCBI Taxonomy" id="69332"/>
    <lineage>
        <taxon>Eukaryota</taxon>
        <taxon>Viridiplantae</taxon>
        <taxon>Streptophyta</taxon>
        <taxon>Charophyceae</taxon>
        <taxon>Charales</taxon>
        <taxon>Characeae</taxon>
        <taxon>Chara</taxon>
    </lineage>
</organism>
<keyword evidence="4" id="KW-1185">Reference proteome</keyword>
<dbReference type="Proteomes" id="UP000265515">
    <property type="component" value="Unassembled WGS sequence"/>
</dbReference>
<dbReference type="OMA" id="GRRIMME"/>
<dbReference type="PANTHER" id="PTHR24559:SF444">
    <property type="entry name" value="REVERSE TRANSCRIPTASE DOMAIN-CONTAINING PROTEIN"/>
    <property type="match status" value="1"/>
</dbReference>
<feature type="compositionally biased region" description="Polar residues" evidence="1">
    <location>
        <begin position="393"/>
        <end position="402"/>
    </location>
</feature>